<evidence type="ECO:0000256" key="6">
    <source>
        <dbReference type="ARBA" id="ARBA00023136"/>
    </source>
</evidence>
<keyword evidence="3" id="KW-1003">Cell membrane</keyword>
<dbReference type="InterPro" id="IPR050586">
    <property type="entry name" value="CPA3_Na-H_Antiporter_D"/>
</dbReference>
<feature type="transmembrane region" description="Helical" evidence="8">
    <location>
        <begin position="377"/>
        <end position="401"/>
    </location>
</feature>
<dbReference type="GO" id="GO:0008137">
    <property type="term" value="F:NADH dehydrogenase (ubiquinone) activity"/>
    <property type="evidence" value="ECO:0007669"/>
    <property type="project" value="InterPro"/>
</dbReference>
<feature type="transmembrane region" description="Helical" evidence="8">
    <location>
        <begin position="175"/>
        <end position="197"/>
    </location>
</feature>
<dbReference type="EMBL" id="RBDX01000014">
    <property type="protein sequence ID" value="RKN07575.1"/>
    <property type="molecule type" value="Genomic_DNA"/>
</dbReference>
<feature type="transmembrane region" description="Helical" evidence="8">
    <location>
        <begin position="73"/>
        <end position="98"/>
    </location>
</feature>
<dbReference type="Proteomes" id="UP000275024">
    <property type="component" value="Unassembled WGS sequence"/>
</dbReference>
<dbReference type="Proteomes" id="UP000268652">
    <property type="component" value="Unassembled WGS sequence"/>
</dbReference>
<feature type="transmembrane region" description="Helical" evidence="8">
    <location>
        <begin position="272"/>
        <end position="293"/>
    </location>
</feature>
<evidence type="ECO:0000313" key="12">
    <source>
        <dbReference type="Proteomes" id="UP000268652"/>
    </source>
</evidence>
<accession>A0A3A9W2U4</accession>
<keyword evidence="4 7" id="KW-0812">Transmembrane</keyword>
<feature type="domain" description="NADH:quinone oxidoreductase/Mrp antiporter transmembrane" evidence="9">
    <location>
        <begin position="130"/>
        <end position="425"/>
    </location>
</feature>
<dbReference type="OrthoDB" id="9768329at2"/>
<dbReference type="GO" id="GO:0042773">
    <property type="term" value="P:ATP synthesis coupled electron transport"/>
    <property type="evidence" value="ECO:0007669"/>
    <property type="project" value="InterPro"/>
</dbReference>
<evidence type="ECO:0000256" key="5">
    <source>
        <dbReference type="ARBA" id="ARBA00022989"/>
    </source>
</evidence>
<evidence type="ECO:0000256" key="4">
    <source>
        <dbReference type="ARBA" id="ARBA00022692"/>
    </source>
</evidence>
<evidence type="ECO:0000259" key="9">
    <source>
        <dbReference type="Pfam" id="PF00361"/>
    </source>
</evidence>
<proteinExistence type="inferred from homology"/>
<evidence type="ECO:0000256" key="7">
    <source>
        <dbReference type="RuleBase" id="RU000320"/>
    </source>
</evidence>
<evidence type="ECO:0000256" key="2">
    <source>
        <dbReference type="ARBA" id="ARBA00005346"/>
    </source>
</evidence>
<dbReference type="InterPro" id="IPR001750">
    <property type="entry name" value="ND/Mrp_TM"/>
</dbReference>
<keyword evidence="6 8" id="KW-0472">Membrane</keyword>
<organism evidence="10 13">
    <name type="scientific">Streptomyces radicis</name>
    <dbReference type="NCBI Taxonomy" id="1750517"/>
    <lineage>
        <taxon>Bacteria</taxon>
        <taxon>Bacillati</taxon>
        <taxon>Actinomycetota</taxon>
        <taxon>Actinomycetes</taxon>
        <taxon>Kitasatosporales</taxon>
        <taxon>Streptomycetaceae</taxon>
        <taxon>Streptomyces</taxon>
    </lineage>
</organism>
<dbReference type="Pfam" id="PF00361">
    <property type="entry name" value="Proton_antipo_M"/>
    <property type="match status" value="1"/>
</dbReference>
<comment type="caution">
    <text evidence="10">The sequence shown here is derived from an EMBL/GenBank/DDBJ whole genome shotgun (WGS) entry which is preliminary data.</text>
</comment>
<gene>
    <name evidence="11" type="ORF">D7318_22315</name>
    <name evidence="10" type="ORF">D7319_18080</name>
</gene>
<dbReference type="RefSeq" id="WP_120698962.1">
    <property type="nucleotide sequence ID" value="NZ_RBDX01000014.1"/>
</dbReference>
<feature type="transmembrane region" description="Helical" evidence="8">
    <location>
        <begin position="454"/>
        <end position="481"/>
    </location>
</feature>
<feature type="transmembrane region" description="Helical" evidence="8">
    <location>
        <begin position="413"/>
        <end position="434"/>
    </location>
</feature>
<feature type="transmembrane region" description="Helical" evidence="8">
    <location>
        <begin position="339"/>
        <end position="357"/>
    </location>
</feature>
<evidence type="ECO:0000256" key="8">
    <source>
        <dbReference type="SAM" id="Phobius"/>
    </source>
</evidence>
<feature type="transmembrane region" description="Helical" evidence="8">
    <location>
        <begin position="136"/>
        <end position="155"/>
    </location>
</feature>
<evidence type="ECO:0000256" key="3">
    <source>
        <dbReference type="ARBA" id="ARBA00022475"/>
    </source>
</evidence>
<dbReference type="InterPro" id="IPR003918">
    <property type="entry name" value="NADH_UbQ_OxRdtase"/>
</dbReference>
<dbReference type="PANTHER" id="PTHR42703">
    <property type="entry name" value="NADH DEHYDROGENASE"/>
    <property type="match status" value="1"/>
</dbReference>
<sequence>MTTLLLVVPVLLPLLAAACSLALVRNGTAQRALTVVVLTAVLADAIGLLLHVDREGTTVVALGGWSPRLGIALVADLLSALLLTVAVLVALAVLLFALGQGTTDRPALTVTPFHPAYLLLVGGVGLAFLSGDLFNLFVAFEVMLASSYVLITLNAGGERVLAGMTYTMTSLTSSLLFLTAVGLVYAATGTVNLAELAERTGGLSEGVRSALAAFLLVVFGIKAAVVPLHFWLPDSYPTAPAPITAVFASLLTKVGVYAMIRTQSLLFPRDGTWWLIGCAAVLTMIVGILGAIAQDDINRLLSFTLVSHIGFMLFGLALFDLAGFTGAILYIVHHIVVQAALFLVTALVVSRTGTAALHRLKPPAESGERPGPGRPLAAALFLVPALSLAGLPPFSGFIAKLALLRAAVIDGGAIAYAVAAAALVTSLLTLYAMVRVWRVISVPLASAAATAGGRALTVGAAAGMVAVGLAMAAGAGPLVALTERAAADLSRPADYREAVLGTEGGEGR</sequence>
<evidence type="ECO:0000313" key="11">
    <source>
        <dbReference type="EMBL" id="RKN18298.1"/>
    </source>
</evidence>
<feature type="transmembrane region" description="Helical" evidence="8">
    <location>
        <begin position="305"/>
        <end position="332"/>
    </location>
</feature>
<evidence type="ECO:0000313" key="10">
    <source>
        <dbReference type="EMBL" id="RKN07575.1"/>
    </source>
</evidence>
<feature type="transmembrane region" description="Helical" evidence="8">
    <location>
        <begin position="238"/>
        <end position="260"/>
    </location>
</feature>
<evidence type="ECO:0000313" key="13">
    <source>
        <dbReference type="Proteomes" id="UP000275024"/>
    </source>
</evidence>
<dbReference type="GO" id="GO:0005886">
    <property type="term" value="C:plasma membrane"/>
    <property type="evidence" value="ECO:0007669"/>
    <property type="project" value="UniProtKB-SubCell"/>
</dbReference>
<feature type="transmembrane region" description="Helical" evidence="8">
    <location>
        <begin position="110"/>
        <end position="129"/>
    </location>
</feature>
<evidence type="ECO:0000256" key="1">
    <source>
        <dbReference type="ARBA" id="ARBA00004651"/>
    </source>
</evidence>
<dbReference type="PANTHER" id="PTHR42703:SF1">
    <property type="entry name" value="NA(+)_H(+) ANTIPORTER SUBUNIT D1"/>
    <property type="match status" value="1"/>
</dbReference>
<dbReference type="AlphaFoldDB" id="A0A3A9W2U4"/>
<keyword evidence="5 8" id="KW-1133">Transmembrane helix</keyword>
<name>A0A3A9W2U4_9ACTN</name>
<comment type="similarity">
    <text evidence="2">Belongs to the CPA3 antiporters (TC 2.A.63) subunit D family.</text>
</comment>
<protein>
    <submittedName>
        <fullName evidence="10">Na+/H+ antiporter subunit D</fullName>
    </submittedName>
</protein>
<keyword evidence="12" id="KW-1185">Reference proteome</keyword>
<comment type="subcellular location">
    <subcellularLocation>
        <location evidence="1">Cell membrane</location>
        <topology evidence="1">Multi-pass membrane protein</topology>
    </subcellularLocation>
    <subcellularLocation>
        <location evidence="7">Membrane</location>
        <topology evidence="7">Multi-pass membrane protein</topology>
    </subcellularLocation>
</comment>
<dbReference type="PRINTS" id="PR01437">
    <property type="entry name" value="NUOXDRDTASE4"/>
</dbReference>
<reference evidence="12 13" key="1">
    <citation type="submission" date="2018-09" db="EMBL/GenBank/DDBJ databases">
        <title>Streptomyces sp. nov. DS1-2, an endophytic actinomycete isolated from roots of Dendrobium scabrilingue.</title>
        <authorList>
            <person name="Kuncharoen N."/>
            <person name="Kudo T."/>
            <person name="Ohkuma M."/>
            <person name="Yuki M."/>
            <person name="Tanasupawat S."/>
        </authorList>
    </citation>
    <scope>NUCLEOTIDE SEQUENCE [LARGE SCALE GENOMIC DNA]</scope>
    <source>
        <strain evidence="10 13">AZ1-7</strain>
        <strain evidence="11 12">DS1-2</strain>
    </source>
</reference>
<dbReference type="EMBL" id="RBDY01000020">
    <property type="protein sequence ID" value="RKN18298.1"/>
    <property type="molecule type" value="Genomic_DNA"/>
</dbReference>
<feature type="transmembrane region" description="Helical" evidence="8">
    <location>
        <begin position="209"/>
        <end position="232"/>
    </location>
</feature>